<dbReference type="AlphaFoldDB" id="A0A9W9ZXB1"/>
<accession>A0A9W9ZXB1</accession>
<evidence type="ECO:0000256" key="1">
    <source>
        <dbReference type="SAM" id="SignalP"/>
    </source>
</evidence>
<comment type="caution">
    <text evidence="2">The sequence shown here is derived from an EMBL/GenBank/DDBJ whole genome shotgun (WGS) entry which is preliminary data.</text>
</comment>
<evidence type="ECO:0000313" key="3">
    <source>
        <dbReference type="Proteomes" id="UP001163046"/>
    </source>
</evidence>
<protein>
    <submittedName>
        <fullName evidence="2">Sortilin</fullName>
    </submittedName>
</protein>
<reference evidence="2" key="1">
    <citation type="submission" date="2023-01" db="EMBL/GenBank/DDBJ databases">
        <title>Genome assembly of the deep-sea coral Lophelia pertusa.</title>
        <authorList>
            <person name="Herrera S."/>
            <person name="Cordes E."/>
        </authorList>
    </citation>
    <scope>NUCLEOTIDE SEQUENCE</scope>
    <source>
        <strain evidence="2">USNM1676648</strain>
        <tissue evidence="2">Polyp</tissue>
    </source>
</reference>
<keyword evidence="1" id="KW-0732">Signal</keyword>
<gene>
    <name evidence="2" type="primary">SORT1_2</name>
    <name evidence="2" type="ORF">OS493_035204</name>
</gene>
<keyword evidence="3" id="KW-1185">Reference proteome</keyword>
<dbReference type="Proteomes" id="UP001163046">
    <property type="component" value="Unassembled WGS sequence"/>
</dbReference>
<feature type="chain" id="PRO_5040852056" evidence="1">
    <location>
        <begin position="22"/>
        <end position="159"/>
    </location>
</feature>
<feature type="signal peptide" evidence="1">
    <location>
        <begin position="1"/>
        <end position="21"/>
    </location>
</feature>
<dbReference type="EMBL" id="MU825448">
    <property type="protein sequence ID" value="KAJ7388864.1"/>
    <property type="molecule type" value="Genomic_DNA"/>
</dbReference>
<sequence>MRPVILASVFLVVNCVCGVLSVELIREQQSQDLLKLTRKKSQISKRRFRRDVNEEDPDMFNADEAQGKCKVPTLSDDRELNKFDWKFENETKLSISMSWIGKRNTGESSAMLLLATTEFMFLFSKPSELYKSDDFGKTFKRINAEVFNTHIRKDSGIMN</sequence>
<organism evidence="2 3">
    <name type="scientific">Desmophyllum pertusum</name>
    <dbReference type="NCBI Taxonomy" id="174260"/>
    <lineage>
        <taxon>Eukaryota</taxon>
        <taxon>Metazoa</taxon>
        <taxon>Cnidaria</taxon>
        <taxon>Anthozoa</taxon>
        <taxon>Hexacorallia</taxon>
        <taxon>Scleractinia</taxon>
        <taxon>Caryophylliina</taxon>
        <taxon>Caryophylliidae</taxon>
        <taxon>Desmophyllum</taxon>
    </lineage>
</organism>
<evidence type="ECO:0000313" key="2">
    <source>
        <dbReference type="EMBL" id="KAJ7388864.1"/>
    </source>
</evidence>
<proteinExistence type="predicted"/>
<name>A0A9W9ZXB1_9CNID</name>